<dbReference type="PATRIC" id="fig|1333857.3.peg.2452"/>
<evidence type="ECO:0000313" key="2">
    <source>
        <dbReference type="EMBL" id="EQM74307.1"/>
    </source>
</evidence>
<keyword evidence="1" id="KW-1133">Transmembrane helix</keyword>
<name>T5KCV1_MICMQ</name>
<comment type="caution">
    <text evidence="2">The sequence shown here is derived from an EMBL/GenBank/DDBJ whole genome shotgun (WGS) entry which is preliminary data.</text>
</comment>
<dbReference type="RefSeq" id="WP_021200406.1">
    <property type="nucleotide sequence ID" value="NZ_ATAO01000206.1"/>
</dbReference>
<sequence length="278" mass="29330">MALSLEEFRSALVDAGSRQGLGIRLSDTEAQQVAADPHAAQSWYAYWQSMNPQTEPAAPAFPAPETTPAAETVPLGGHDFAQTAAFASAPPAYAGTPTTAIPSPGAPVPGGPEKKSRVGLWVALSIVGALLLLAIIVVVVAFTTARHWTKVDAPEKPETFHSEEYETGLYLVADDGVSPCAVDQDWTDCIDAMEAQYAGACAGVELVPAAAMLCEQHRAEIDRMRAEDSEGAVVASLGDFGHLTRTPEVATRQVSNNDYEAAVTHEAVCYLGFLGECD</sequence>
<organism evidence="2 3">
    <name type="scientific">Microbacterium maritypicum MF109</name>
    <dbReference type="NCBI Taxonomy" id="1333857"/>
    <lineage>
        <taxon>Bacteria</taxon>
        <taxon>Bacillati</taxon>
        <taxon>Actinomycetota</taxon>
        <taxon>Actinomycetes</taxon>
        <taxon>Micrococcales</taxon>
        <taxon>Microbacteriaceae</taxon>
        <taxon>Microbacterium</taxon>
    </lineage>
</organism>
<evidence type="ECO:0000256" key="1">
    <source>
        <dbReference type="SAM" id="Phobius"/>
    </source>
</evidence>
<evidence type="ECO:0000313" key="3">
    <source>
        <dbReference type="Proteomes" id="UP000016033"/>
    </source>
</evidence>
<dbReference type="AlphaFoldDB" id="T5KCV1"/>
<keyword evidence="1" id="KW-0812">Transmembrane</keyword>
<keyword evidence="1" id="KW-0472">Membrane</keyword>
<gene>
    <name evidence="2" type="ORF">L687_02315</name>
</gene>
<dbReference type="Proteomes" id="UP000016033">
    <property type="component" value="Unassembled WGS sequence"/>
</dbReference>
<protein>
    <submittedName>
        <fullName evidence="2">Uncharacterized protein</fullName>
    </submittedName>
</protein>
<feature type="transmembrane region" description="Helical" evidence="1">
    <location>
        <begin position="118"/>
        <end position="142"/>
    </location>
</feature>
<reference evidence="2 3" key="1">
    <citation type="journal article" date="2013" name="Genome Announc.">
        <title>Whole-genome sequences of five oyster-associated bacteria show potential for crude oil hydrocarbon degradation.</title>
        <authorList>
            <person name="Chauhan A."/>
            <person name="Green S."/>
            <person name="Pathak A."/>
            <person name="Thomas J."/>
            <person name="Venkatramanan R."/>
        </authorList>
    </citation>
    <scope>NUCLEOTIDE SEQUENCE [LARGE SCALE GENOMIC DNA]</scope>
    <source>
        <strain evidence="2 3">MF109</strain>
    </source>
</reference>
<dbReference type="EMBL" id="ATAO01000206">
    <property type="protein sequence ID" value="EQM74307.1"/>
    <property type="molecule type" value="Genomic_DNA"/>
</dbReference>
<accession>T5KCV1</accession>
<proteinExistence type="predicted"/>